<feature type="compositionally biased region" description="Basic and acidic residues" evidence="1">
    <location>
        <begin position="77"/>
        <end position="94"/>
    </location>
</feature>
<dbReference type="AlphaFoldDB" id="A0A8S9USA1"/>
<evidence type="ECO:0000256" key="1">
    <source>
        <dbReference type="SAM" id="MobiDB-lite"/>
    </source>
</evidence>
<organism evidence="2 3">
    <name type="scientific">Phytophthora infestans</name>
    <name type="common">Potato late blight agent</name>
    <name type="synonym">Botrytis infestans</name>
    <dbReference type="NCBI Taxonomy" id="4787"/>
    <lineage>
        <taxon>Eukaryota</taxon>
        <taxon>Sar</taxon>
        <taxon>Stramenopiles</taxon>
        <taxon>Oomycota</taxon>
        <taxon>Peronosporomycetes</taxon>
        <taxon>Peronosporales</taxon>
        <taxon>Peronosporaceae</taxon>
        <taxon>Phytophthora</taxon>
    </lineage>
</organism>
<evidence type="ECO:0000313" key="2">
    <source>
        <dbReference type="EMBL" id="KAF4143835.1"/>
    </source>
</evidence>
<protein>
    <submittedName>
        <fullName evidence="2">Uncharacterized protein</fullName>
    </submittedName>
</protein>
<feature type="compositionally biased region" description="Basic and acidic residues" evidence="1">
    <location>
        <begin position="47"/>
        <end position="64"/>
    </location>
</feature>
<dbReference type="Proteomes" id="UP000704712">
    <property type="component" value="Unassembled WGS sequence"/>
</dbReference>
<feature type="compositionally biased region" description="Polar residues" evidence="1">
    <location>
        <begin position="1"/>
        <end position="16"/>
    </location>
</feature>
<evidence type="ECO:0000313" key="3">
    <source>
        <dbReference type="Proteomes" id="UP000704712"/>
    </source>
</evidence>
<sequence>MPQLNTSGRNQGTIQSPTPPGRRPNKGTKVPQGSSIVMQTYSTTVFDEEHNMPPGEVRRNRQRGDLANISAPASTRQEQERTAEIVEQQVHWESHSTSTRCLQ</sequence>
<dbReference type="EMBL" id="JAACNO010000947">
    <property type="protein sequence ID" value="KAF4143835.1"/>
    <property type="molecule type" value="Genomic_DNA"/>
</dbReference>
<reference evidence="2" key="1">
    <citation type="submission" date="2020-03" db="EMBL/GenBank/DDBJ databases">
        <title>Hybrid Assembly of Korean Phytophthora infestans isolates.</title>
        <authorList>
            <person name="Prokchorchik M."/>
            <person name="Lee Y."/>
            <person name="Seo J."/>
            <person name="Cho J.-H."/>
            <person name="Park Y.-E."/>
            <person name="Jang D.-C."/>
            <person name="Im J.-S."/>
            <person name="Choi J.-G."/>
            <person name="Park H.-J."/>
            <person name="Lee G.-B."/>
            <person name="Lee Y.-G."/>
            <person name="Hong S.-Y."/>
            <person name="Cho K."/>
            <person name="Sohn K.H."/>
        </authorList>
    </citation>
    <scope>NUCLEOTIDE SEQUENCE</scope>
    <source>
        <strain evidence="2">KR_2_A2</strain>
    </source>
</reference>
<feature type="compositionally biased region" description="Polar residues" evidence="1">
    <location>
        <begin position="31"/>
        <end position="45"/>
    </location>
</feature>
<accession>A0A8S9USA1</accession>
<proteinExistence type="predicted"/>
<feature type="region of interest" description="Disordered" evidence="1">
    <location>
        <begin position="1"/>
        <end position="103"/>
    </location>
</feature>
<gene>
    <name evidence="2" type="ORF">GN958_ATG06921</name>
</gene>
<name>A0A8S9USA1_PHYIN</name>
<comment type="caution">
    <text evidence="2">The sequence shown here is derived from an EMBL/GenBank/DDBJ whole genome shotgun (WGS) entry which is preliminary data.</text>
</comment>